<feature type="domain" description="Cytochrome C Planctomycete-type" evidence="6">
    <location>
        <begin position="20"/>
        <end position="66"/>
    </location>
</feature>
<keyword evidence="9" id="KW-1185">Reference proteome</keyword>
<dbReference type="Pfam" id="PF07626">
    <property type="entry name" value="PSD3"/>
    <property type="match status" value="1"/>
</dbReference>
<dbReference type="KEGG" id="svp:Pan189_26280"/>
<evidence type="ECO:0000259" key="6">
    <source>
        <dbReference type="Pfam" id="PF07635"/>
    </source>
</evidence>
<dbReference type="InterPro" id="IPR013039">
    <property type="entry name" value="DUF1588"/>
</dbReference>
<dbReference type="Pfam" id="PF07627">
    <property type="entry name" value="PSCyt3"/>
    <property type="match status" value="1"/>
</dbReference>
<evidence type="ECO:0000259" key="4">
    <source>
        <dbReference type="Pfam" id="PF07627"/>
    </source>
</evidence>
<dbReference type="InterPro" id="IPR013043">
    <property type="entry name" value="DUF1595"/>
</dbReference>
<evidence type="ECO:0000256" key="1">
    <source>
        <dbReference type="SAM" id="MobiDB-lite"/>
    </source>
</evidence>
<feature type="domain" description="DUF1588" evidence="4">
    <location>
        <begin position="648"/>
        <end position="744"/>
    </location>
</feature>
<sequence>MVAVAAPELDSLDRFLDSHCLACHDDFSAEAGLDLSNLDPDFLNGDAFSVWVKVHDRVEAGEMPPESSDRPEEREKAAFLKTLSRSLTAAEEARKLAEGRSTWRRLNRYEYENTLRELLELPWLPLKDKLPEDGEAHHFNKVGDALDVSHVQMSRYLSTAEYALKQAVATQVKKPAATTTRFYTREDRQFYRRIEDHIRATFPLVDYQLDQKHFRAWHSYRRKQHRTKEFLLPESHRKIKPPPIPTVGESDQKRRNREAMAVVQSTYEPMHVYFENFKAPMTARYKVRLAGYSIWVGPQAERDTYHKDVGEISPGRRSEPITVYSFIKPNDTRRLGAVDFQPESTVGELTPYLFEGESIRPDAARLVRCRPGDWANPLETDEGLPGAAYQWLEVEGPLFDQWPPAGHRLLFGDLPIEEDESGAVRVLSKAPLDDAERLLGRFIEQAYRKPADERSVARFLSIVQHSLATGSDFTDAMIAGYTAVLCSPEFLFFEERPGQLSDTAVADRLAYFLWNSPPDDELLSIAATKQLSDPEILRAQVERMLDDPRSERFVEAFLDYWLDLRKMGDNSADSKLYPEYQLDDLLTESMVRETRLYFKELIDGNLGVTNVVDSDFVIVNERLARHYGLKNVRGSDFRTVSLPEDSVRGGLMTQGSVLKVTANGTTTSPVLRGVWVNERILGLEVPPPPTEVPAVEPDTRGTTTIREQLAAHTDIDSCAVCHRKIDPAGFALESFDVMGAYRDRYRSLGKGQEVQGVGHHGQYFEYKLAHAVDASGRLPTGELFEDIRELKQLLTSNPEQLAHAFVDKLAVYATGAPVGFSDRAEVEHIVDRSAKSDYGIRTLIHKLVASKMFRRK</sequence>
<evidence type="ECO:0000259" key="5">
    <source>
        <dbReference type="Pfam" id="PF07631"/>
    </source>
</evidence>
<feature type="region of interest" description="Disordered" evidence="1">
    <location>
        <begin position="236"/>
        <end position="255"/>
    </location>
</feature>
<evidence type="ECO:0000313" key="9">
    <source>
        <dbReference type="Proteomes" id="UP000317318"/>
    </source>
</evidence>
<accession>A0A517R2Y4</accession>
<dbReference type="AlphaFoldDB" id="A0A517R2Y4"/>
<feature type="domain" description="DUF1595" evidence="7">
    <location>
        <begin position="435"/>
        <end position="495"/>
    </location>
</feature>
<reference evidence="8 9" key="1">
    <citation type="submission" date="2019-02" db="EMBL/GenBank/DDBJ databases">
        <title>Deep-cultivation of Planctomycetes and their phenomic and genomic characterization uncovers novel biology.</title>
        <authorList>
            <person name="Wiegand S."/>
            <person name="Jogler M."/>
            <person name="Boedeker C."/>
            <person name="Pinto D."/>
            <person name="Vollmers J."/>
            <person name="Rivas-Marin E."/>
            <person name="Kohn T."/>
            <person name="Peeters S.H."/>
            <person name="Heuer A."/>
            <person name="Rast P."/>
            <person name="Oberbeckmann S."/>
            <person name="Bunk B."/>
            <person name="Jeske O."/>
            <person name="Meyerdierks A."/>
            <person name="Storesund J.E."/>
            <person name="Kallscheuer N."/>
            <person name="Luecker S."/>
            <person name="Lage O.M."/>
            <person name="Pohl T."/>
            <person name="Merkel B.J."/>
            <person name="Hornburger P."/>
            <person name="Mueller R.-W."/>
            <person name="Bruemmer F."/>
            <person name="Labrenz M."/>
            <person name="Spormann A.M."/>
            <person name="Op den Camp H."/>
            <person name="Overmann J."/>
            <person name="Amann R."/>
            <person name="Jetten M.S.M."/>
            <person name="Mascher T."/>
            <person name="Medema M.H."/>
            <person name="Devos D.P."/>
            <person name="Kaster A.-K."/>
            <person name="Ovreas L."/>
            <person name="Rohde M."/>
            <person name="Galperin M.Y."/>
            <person name="Jogler C."/>
        </authorList>
    </citation>
    <scope>NUCLEOTIDE SEQUENCE [LARGE SCALE GENOMIC DNA]</scope>
    <source>
        <strain evidence="8 9">Pan189</strain>
    </source>
</reference>
<dbReference type="InterPro" id="IPR013042">
    <property type="entry name" value="DUF1592"/>
</dbReference>
<evidence type="ECO:0000259" key="3">
    <source>
        <dbReference type="Pfam" id="PF07626"/>
    </source>
</evidence>
<dbReference type="Pfam" id="PF07631">
    <property type="entry name" value="PSD4"/>
    <property type="match status" value="1"/>
</dbReference>
<feature type="domain" description="DUF1587" evidence="3">
    <location>
        <begin position="104"/>
        <end position="168"/>
    </location>
</feature>
<proteinExistence type="predicted"/>
<feature type="domain" description="DUF1585" evidence="2">
    <location>
        <begin position="781"/>
        <end position="853"/>
    </location>
</feature>
<gene>
    <name evidence="8" type="ORF">Pan189_26280</name>
</gene>
<dbReference type="InterPro" id="IPR013036">
    <property type="entry name" value="DUF1587"/>
</dbReference>
<protein>
    <recommendedName>
        <fullName evidence="10">Planctomycete cytochrome C</fullName>
    </recommendedName>
</protein>
<dbReference type="Pfam" id="PF07624">
    <property type="entry name" value="PSD2"/>
    <property type="match status" value="1"/>
</dbReference>
<dbReference type="InterPro" id="IPR011478">
    <property type="entry name" value="DUF1585"/>
</dbReference>
<dbReference type="Proteomes" id="UP000317318">
    <property type="component" value="Chromosome"/>
</dbReference>
<name>A0A517R2Y4_9PLAN</name>
<organism evidence="8 9">
    <name type="scientific">Stratiformator vulcanicus</name>
    <dbReference type="NCBI Taxonomy" id="2527980"/>
    <lineage>
        <taxon>Bacteria</taxon>
        <taxon>Pseudomonadati</taxon>
        <taxon>Planctomycetota</taxon>
        <taxon>Planctomycetia</taxon>
        <taxon>Planctomycetales</taxon>
        <taxon>Planctomycetaceae</taxon>
        <taxon>Stratiformator</taxon>
    </lineage>
</organism>
<evidence type="ECO:0008006" key="10">
    <source>
        <dbReference type="Google" id="ProtNLM"/>
    </source>
</evidence>
<dbReference type="Pfam" id="PF07637">
    <property type="entry name" value="PSD5"/>
    <property type="match status" value="1"/>
</dbReference>
<dbReference type="EMBL" id="CP036268">
    <property type="protein sequence ID" value="QDT38238.1"/>
    <property type="molecule type" value="Genomic_DNA"/>
</dbReference>
<evidence type="ECO:0000259" key="2">
    <source>
        <dbReference type="Pfam" id="PF07624"/>
    </source>
</evidence>
<feature type="domain" description="DUF1592" evidence="5">
    <location>
        <begin position="500"/>
        <end position="629"/>
    </location>
</feature>
<evidence type="ECO:0000313" key="8">
    <source>
        <dbReference type="EMBL" id="QDT38238.1"/>
    </source>
</evidence>
<dbReference type="InterPro" id="IPR011429">
    <property type="entry name" value="Cyt_c_Planctomycete-type"/>
</dbReference>
<dbReference type="Pfam" id="PF07635">
    <property type="entry name" value="PSCyt1"/>
    <property type="match status" value="1"/>
</dbReference>
<evidence type="ECO:0000259" key="7">
    <source>
        <dbReference type="Pfam" id="PF07637"/>
    </source>
</evidence>